<dbReference type="Pfam" id="PF00271">
    <property type="entry name" value="Helicase_C"/>
    <property type="match status" value="1"/>
</dbReference>
<dbReference type="FunFam" id="3.40.50.300:FF:002125">
    <property type="entry name" value="ATP-dependent helicase HrpB"/>
    <property type="match status" value="1"/>
</dbReference>
<dbReference type="SMART" id="SM00487">
    <property type="entry name" value="DEXDc"/>
    <property type="match status" value="1"/>
</dbReference>
<organism evidence="8">
    <name type="scientific">hydrothermal vent metagenome</name>
    <dbReference type="NCBI Taxonomy" id="652676"/>
    <lineage>
        <taxon>unclassified sequences</taxon>
        <taxon>metagenomes</taxon>
        <taxon>ecological metagenomes</taxon>
    </lineage>
</organism>
<dbReference type="PROSITE" id="PS51192">
    <property type="entry name" value="HELICASE_ATP_BIND_1"/>
    <property type="match status" value="1"/>
</dbReference>
<evidence type="ECO:0000256" key="1">
    <source>
        <dbReference type="ARBA" id="ARBA00022741"/>
    </source>
</evidence>
<evidence type="ECO:0000256" key="3">
    <source>
        <dbReference type="ARBA" id="ARBA00022806"/>
    </source>
</evidence>
<evidence type="ECO:0000259" key="6">
    <source>
        <dbReference type="PROSITE" id="PS51192"/>
    </source>
</evidence>
<dbReference type="EMBL" id="CZQC01000044">
    <property type="protein sequence ID" value="CUS41534.1"/>
    <property type="molecule type" value="Genomic_DNA"/>
</dbReference>
<dbReference type="Gene3D" id="1.20.120.1080">
    <property type="match status" value="1"/>
</dbReference>
<keyword evidence="4" id="KW-0067">ATP-binding</keyword>
<dbReference type="SMART" id="SM00490">
    <property type="entry name" value="HELICc"/>
    <property type="match status" value="1"/>
</dbReference>
<dbReference type="CDD" id="cd17990">
    <property type="entry name" value="DEXHc_HrpB"/>
    <property type="match status" value="1"/>
</dbReference>
<dbReference type="InterPro" id="IPR001650">
    <property type="entry name" value="Helicase_C-like"/>
</dbReference>
<keyword evidence="1" id="KW-0547">Nucleotide-binding</keyword>
<dbReference type="GO" id="GO:0016787">
    <property type="term" value="F:hydrolase activity"/>
    <property type="evidence" value="ECO:0007669"/>
    <property type="project" value="UniProtKB-KW"/>
</dbReference>
<dbReference type="PANTHER" id="PTHR43519">
    <property type="entry name" value="ATP-DEPENDENT RNA HELICASE HRPB"/>
    <property type="match status" value="1"/>
</dbReference>
<dbReference type="SMART" id="SM00847">
    <property type="entry name" value="HA2"/>
    <property type="match status" value="1"/>
</dbReference>
<dbReference type="SUPFAM" id="SSF52540">
    <property type="entry name" value="P-loop containing nucleoside triphosphate hydrolases"/>
    <property type="match status" value="1"/>
</dbReference>
<feature type="domain" description="Helicase ATP-binding" evidence="6">
    <location>
        <begin position="30"/>
        <end position="194"/>
    </location>
</feature>
<dbReference type="InterPro" id="IPR007502">
    <property type="entry name" value="Helicase-assoc_dom"/>
</dbReference>
<evidence type="ECO:0000256" key="4">
    <source>
        <dbReference type="ARBA" id="ARBA00022840"/>
    </source>
</evidence>
<dbReference type="Gene3D" id="3.40.50.300">
    <property type="entry name" value="P-loop containing nucleotide triphosphate hydrolases"/>
    <property type="match status" value="2"/>
</dbReference>
<dbReference type="PROSITE" id="PS51194">
    <property type="entry name" value="HELICASE_CTER"/>
    <property type="match status" value="1"/>
</dbReference>
<dbReference type="InterPro" id="IPR014001">
    <property type="entry name" value="Helicase_ATP-bd"/>
</dbReference>
<evidence type="ECO:0000256" key="2">
    <source>
        <dbReference type="ARBA" id="ARBA00022801"/>
    </source>
</evidence>
<dbReference type="PIRSF" id="PIRSF005496">
    <property type="entry name" value="ATP_hel_hrpB"/>
    <property type="match status" value="1"/>
</dbReference>
<dbReference type="Pfam" id="PF08482">
    <property type="entry name" value="HrpB_C"/>
    <property type="match status" value="1"/>
</dbReference>
<protein>
    <submittedName>
        <fullName evidence="8">ATP-dependent helicase HrpB</fullName>
    </submittedName>
</protein>
<dbReference type="InterPro" id="IPR013689">
    <property type="entry name" value="RNA_helicase_ATP-dep_HrpB_C"/>
</dbReference>
<evidence type="ECO:0000259" key="7">
    <source>
        <dbReference type="PROSITE" id="PS51194"/>
    </source>
</evidence>
<dbReference type="InterPro" id="IPR010225">
    <property type="entry name" value="HrpB"/>
</dbReference>
<dbReference type="NCBIfam" id="TIGR01970">
    <property type="entry name" value="DEAH_box_HrpB"/>
    <property type="match status" value="1"/>
</dbReference>
<evidence type="ECO:0000313" key="8">
    <source>
        <dbReference type="EMBL" id="CUS41534.1"/>
    </source>
</evidence>
<dbReference type="GO" id="GO:0004386">
    <property type="term" value="F:helicase activity"/>
    <property type="evidence" value="ECO:0007669"/>
    <property type="project" value="UniProtKB-KW"/>
</dbReference>
<keyword evidence="2" id="KW-0378">Hydrolase</keyword>
<dbReference type="InterPro" id="IPR011545">
    <property type="entry name" value="DEAD/DEAH_box_helicase_dom"/>
</dbReference>
<dbReference type="PANTHER" id="PTHR43519:SF1">
    <property type="entry name" value="ATP-DEPENDENT RNA HELICASE HRPB"/>
    <property type="match status" value="1"/>
</dbReference>
<evidence type="ECO:0000256" key="5">
    <source>
        <dbReference type="SAM" id="MobiDB-lite"/>
    </source>
</evidence>
<dbReference type="AlphaFoldDB" id="A0A160TEF4"/>
<dbReference type="Pfam" id="PF00270">
    <property type="entry name" value="DEAD"/>
    <property type="match status" value="1"/>
</dbReference>
<dbReference type="InterPro" id="IPR049614">
    <property type="entry name" value="HrpB_DEXH"/>
</dbReference>
<gene>
    <name evidence="8" type="ORF">MGWOODY_Tha2000</name>
</gene>
<dbReference type="GO" id="GO:0003676">
    <property type="term" value="F:nucleic acid binding"/>
    <property type="evidence" value="ECO:0007669"/>
    <property type="project" value="InterPro"/>
</dbReference>
<dbReference type="InterPro" id="IPR027417">
    <property type="entry name" value="P-loop_NTPase"/>
</dbReference>
<reference evidence="8" key="1">
    <citation type="submission" date="2015-10" db="EMBL/GenBank/DDBJ databases">
        <authorList>
            <person name="Gilbert D.G."/>
        </authorList>
    </citation>
    <scope>NUCLEOTIDE SEQUENCE</scope>
</reference>
<accession>A0A160TEF4</accession>
<dbReference type="CDD" id="cd18791">
    <property type="entry name" value="SF2_C_RHA"/>
    <property type="match status" value="1"/>
</dbReference>
<proteinExistence type="predicted"/>
<dbReference type="GO" id="GO:0005524">
    <property type="term" value="F:ATP binding"/>
    <property type="evidence" value="ECO:0007669"/>
    <property type="project" value="UniProtKB-KW"/>
</dbReference>
<name>A0A160TEF4_9ZZZZ</name>
<feature type="domain" description="Helicase C-terminal" evidence="7">
    <location>
        <begin position="212"/>
        <end position="387"/>
    </location>
</feature>
<feature type="region of interest" description="Disordered" evidence="5">
    <location>
        <begin position="816"/>
        <end position="840"/>
    </location>
</feature>
<sequence>MLTLHSFVGIALRVPMTLVLPIDDVIADIASALTTNIAVLLSAAPGAGKTTRVPLALLDADWLAGQRIIMLEPRRMAARNAATYMAQALNEAVGQTVGYRIRLENKISANTRIEVVTEGILTRMLQDDPELTGVGLVIFDEFHERHMASDLALALCHQCQQVLRPDLRILVMSATLDESALASALNAPTIRSEGRSYPVTTHYRSRRDANERLPQHMVRVINEALVHDDHLQGDLLVFLPGQGDIQRVQRLLEETLPANIHAMPLHGQLSDAEQKAAIRPSDEFRKIILATNIAESSLTIDGVSIVIDSGLERRMVFSPGNGVSELTTQGISKASATQREGRAGRQAPGLCYRLWSEQDHQGRKAHIQAEIAASDLAPLQLELLQWGAAADELLWLTPPPAVHLQQAHDLLSQLGLTDEQQLTEHGRRCAQLGLEPRWANALWKAAELGMAKSACELVALLQEPGMIRQQDDIELALLRAKQHPSWNSRIQPLAKRWYSQLTKQADSAALDVGFVIACAWPDRIAKRRGSGGTQSRYQLSRGIGAELLRDSTLDKYEWLAIADLAGGSPNNIRLAAPLSSHSIALLVEAYPQLFNRHIEVSWQDNGQLLAEEQQRLGALVFSAKRLTNLNADDWQNAWCSYFNNSKNSPLNDLHWTDNALNLRQRLALLHRYSKDKNEWPDVSDTALSANINDWLMPFLNQARHVRDLAKVNVTDALLSLLSWEQQQTLNRLLPTHIQVPSGSNIAIDYSTDIPILAVKLQEMFGYEGQPTVLNGQIALMIHLLSPARRPLQVTQDLPHFWRNSYADVRKDMRGRYPRHPWPEDPLSAEATRYTKARSKS</sequence>
<keyword evidence="3 8" id="KW-0347">Helicase</keyword>